<keyword evidence="1" id="KW-1133">Transmembrane helix</keyword>
<feature type="transmembrane region" description="Helical" evidence="1">
    <location>
        <begin position="42"/>
        <end position="59"/>
    </location>
</feature>
<feature type="transmembrane region" description="Helical" evidence="1">
    <location>
        <begin position="85"/>
        <end position="118"/>
    </location>
</feature>
<dbReference type="KEGG" id="gfe:Gferi_08415"/>
<organism evidence="3 4">
    <name type="scientific">Geosporobacter ferrireducens</name>
    <dbReference type="NCBI Taxonomy" id="1424294"/>
    <lineage>
        <taxon>Bacteria</taxon>
        <taxon>Bacillati</taxon>
        <taxon>Bacillota</taxon>
        <taxon>Clostridia</taxon>
        <taxon>Peptostreptococcales</taxon>
        <taxon>Thermotaleaceae</taxon>
        <taxon>Geosporobacter</taxon>
    </lineage>
</organism>
<proteinExistence type="predicted"/>
<reference evidence="3 4" key="1">
    <citation type="submission" date="2016-09" db="EMBL/GenBank/DDBJ databases">
        <title>Genomic analysis reveals versatility of anaerobic energy metabolism of Geosporobacter ferrireducens IRF9 of phylum Firmicutes.</title>
        <authorList>
            <person name="Kim S.-J."/>
        </authorList>
    </citation>
    <scope>NUCLEOTIDE SEQUENCE [LARGE SCALE GENOMIC DNA]</scope>
    <source>
        <strain evidence="3 4">IRF9</strain>
    </source>
</reference>
<feature type="domain" description="DUF1468" evidence="2">
    <location>
        <begin position="9"/>
        <end position="151"/>
    </location>
</feature>
<dbReference type="Proteomes" id="UP000095743">
    <property type="component" value="Chromosome"/>
</dbReference>
<protein>
    <recommendedName>
        <fullName evidence="2">DUF1468 domain-containing protein</fullName>
    </recommendedName>
</protein>
<sequence>MILELLYNAVLLILFAYCYYYIGATMPASAPTELGAEQWPQLILSGLIVLILINMFKIYKTAAAEERNFDQIKNIKLQAILRSRLFQGIVIILVYAASLEAAGFILSTYIFFIVYARLIGEKRIKFLAGSAFVMTFSVYFLFARGLSIMLPRGYGILRDFALMLESF</sequence>
<evidence type="ECO:0000313" key="4">
    <source>
        <dbReference type="Proteomes" id="UP000095743"/>
    </source>
</evidence>
<dbReference type="RefSeq" id="WP_069975464.1">
    <property type="nucleotide sequence ID" value="NZ_CP017269.1"/>
</dbReference>
<evidence type="ECO:0000313" key="3">
    <source>
        <dbReference type="EMBL" id="AOT69599.1"/>
    </source>
</evidence>
<accession>A0A1D8GFC1</accession>
<dbReference type="InterPro" id="IPR009936">
    <property type="entry name" value="DUF1468"/>
</dbReference>
<dbReference type="AlphaFoldDB" id="A0A1D8GFC1"/>
<keyword evidence="1" id="KW-0472">Membrane</keyword>
<keyword evidence="1" id="KW-0812">Transmembrane</keyword>
<gene>
    <name evidence="3" type="ORF">Gferi_08415</name>
</gene>
<dbReference type="Pfam" id="PF07331">
    <property type="entry name" value="TctB"/>
    <property type="match status" value="1"/>
</dbReference>
<feature type="transmembrane region" description="Helical" evidence="1">
    <location>
        <begin position="5"/>
        <end position="22"/>
    </location>
</feature>
<name>A0A1D8GFC1_9FIRM</name>
<keyword evidence="4" id="KW-1185">Reference proteome</keyword>
<evidence type="ECO:0000256" key="1">
    <source>
        <dbReference type="SAM" id="Phobius"/>
    </source>
</evidence>
<dbReference type="STRING" id="1424294.Gferi_08415"/>
<feature type="transmembrane region" description="Helical" evidence="1">
    <location>
        <begin position="124"/>
        <end position="142"/>
    </location>
</feature>
<evidence type="ECO:0000259" key="2">
    <source>
        <dbReference type="Pfam" id="PF07331"/>
    </source>
</evidence>
<dbReference type="EMBL" id="CP017269">
    <property type="protein sequence ID" value="AOT69599.1"/>
    <property type="molecule type" value="Genomic_DNA"/>
</dbReference>